<evidence type="ECO:0000256" key="2">
    <source>
        <dbReference type="ARBA" id="ARBA00022723"/>
    </source>
</evidence>
<organism evidence="12 13">
    <name type="scientific">Cimex lectularius</name>
    <name type="common">Bed bug</name>
    <name type="synonym">Acanthia lectularia</name>
    <dbReference type="NCBI Taxonomy" id="79782"/>
    <lineage>
        <taxon>Eukaryota</taxon>
        <taxon>Metazoa</taxon>
        <taxon>Ecdysozoa</taxon>
        <taxon>Arthropoda</taxon>
        <taxon>Hexapoda</taxon>
        <taxon>Insecta</taxon>
        <taxon>Pterygota</taxon>
        <taxon>Neoptera</taxon>
        <taxon>Paraneoptera</taxon>
        <taxon>Hemiptera</taxon>
        <taxon>Heteroptera</taxon>
        <taxon>Panheteroptera</taxon>
        <taxon>Cimicomorpha</taxon>
        <taxon>Cimicidae</taxon>
        <taxon>Cimex</taxon>
    </lineage>
</organism>
<proteinExistence type="predicted"/>
<keyword evidence="9" id="KW-0539">Nucleus</keyword>
<dbReference type="GO" id="GO:0006325">
    <property type="term" value="P:chromatin organization"/>
    <property type="evidence" value="ECO:0007669"/>
    <property type="project" value="UniProtKB-KW"/>
</dbReference>
<reference evidence="12" key="1">
    <citation type="submission" date="2022-01" db="UniProtKB">
        <authorList>
            <consortium name="EnsemblMetazoa"/>
        </authorList>
    </citation>
    <scope>IDENTIFICATION</scope>
</reference>
<evidence type="ECO:0000256" key="4">
    <source>
        <dbReference type="ARBA" id="ARBA00022771"/>
    </source>
</evidence>
<dbReference type="OMA" id="YKINTES"/>
<evidence type="ECO:0000256" key="8">
    <source>
        <dbReference type="ARBA" id="ARBA00023163"/>
    </source>
</evidence>
<dbReference type="InterPro" id="IPR050548">
    <property type="entry name" value="PcG_chromatin_remod_factors"/>
</dbReference>
<evidence type="ECO:0000256" key="9">
    <source>
        <dbReference type="ARBA" id="ARBA00023242"/>
    </source>
</evidence>
<evidence type="ECO:0000256" key="3">
    <source>
        <dbReference type="ARBA" id="ARBA00022737"/>
    </source>
</evidence>
<evidence type="ECO:0000313" key="13">
    <source>
        <dbReference type="Proteomes" id="UP000494040"/>
    </source>
</evidence>
<accession>A0A8I6R7C9</accession>
<keyword evidence="13" id="KW-1185">Reference proteome</keyword>
<dbReference type="PANTHER" id="PTHR12247:SF131">
    <property type="entry name" value="LD05287P"/>
    <property type="match status" value="1"/>
</dbReference>
<evidence type="ECO:0000256" key="1">
    <source>
        <dbReference type="ARBA" id="ARBA00004123"/>
    </source>
</evidence>
<feature type="region of interest" description="Disordered" evidence="11">
    <location>
        <begin position="554"/>
        <end position="574"/>
    </location>
</feature>
<evidence type="ECO:0000256" key="7">
    <source>
        <dbReference type="ARBA" id="ARBA00023015"/>
    </source>
</evidence>
<dbReference type="CDD" id="cd20103">
    <property type="entry name" value="MBT_L3MBTL1-like_rpt3"/>
    <property type="match status" value="1"/>
</dbReference>
<keyword evidence="5" id="KW-0862">Zinc</keyword>
<dbReference type="Pfam" id="PF02820">
    <property type="entry name" value="MBT"/>
    <property type="match status" value="3"/>
</dbReference>
<dbReference type="SUPFAM" id="SSF103637">
    <property type="entry name" value="CCHHC domain"/>
    <property type="match status" value="1"/>
</dbReference>
<feature type="compositionally biased region" description="Basic and acidic residues" evidence="11">
    <location>
        <begin position="1149"/>
        <end position="1159"/>
    </location>
</feature>
<feature type="repeat" description="MBT" evidence="10">
    <location>
        <begin position="779"/>
        <end position="879"/>
    </location>
</feature>
<dbReference type="OrthoDB" id="8188861at2759"/>
<dbReference type="EnsemblMetazoa" id="XM_014384980.2">
    <property type="protein sequence ID" value="XP_014240466.1"/>
    <property type="gene ID" value="LOC106661518"/>
</dbReference>
<feature type="region of interest" description="Disordered" evidence="11">
    <location>
        <begin position="1"/>
        <end position="28"/>
    </location>
</feature>
<dbReference type="KEGG" id="clec:106661518"/>
<feature type="repeat" description="MBT" evidence="10">
    <location>
        <begin position="887"/>
        <end position="982"/>
    </location>
</feature>
<dbReference type="GO" id="GO:0042393">
    <property type="term" value="F:histone binding"/>
    <property type="evidence" value="ECO:0007669"/>
    <property type="project" value="TreeGrafter"/>
</dbReference>
<dbReference type="SUPFAM" id="SSF47769">
    <property type="entry name" value="SAM/Pointed domain"/>
    <property type="match status" value="1"/>
</dbReference>
<dbReference type="InterPro" id="IPR002515">
    <property type="entry name" value="Znf_C2H2C"/>
</dbReference>
<dbReference type="EnsemblMetazoa" id="XM_014384979.2">
    <property type="protein sequence ID" value="XP_014240465.1"/>
    <property type="gene ID" value="LOC106661518"/>
</dbReference>
<dbReference type="GO" id="GO:0008270">
    <property type="term" value="F:zinc ion binding"/>
    <property type="evidence" value="ECO:0007669"/>
    <property type="project" value="UniProtKB-KW"/>
</dbReference>
<keyword evidence="8" id="KW-0804">Transcription</keyword>
<dbReference type="PANTHER" id="PTHR12247">
    <property type="entry name" value="POLYCOMB GROUP PROTEIN"/>
    <property type="match status" value="1"/>
</dbReference>
<dbReference type="RefSeq" id="XP_014240465.1">
    <property type="nucleotide sequence ID" value="XM_014384979.2"/>
</dbReference>
<protein>
    <submittedName>
        <fullName evidence="12">Uncharacterized protein</fullName>
    </submittedName>
</protein>
<dbReference type="SMART" id="SM00561">
    <property type="entry name" value="MBT"/>
    <property type="match status" value="3"/>
</dbReference>
<keyword evidence="3" id="KW-0677">Repeat</keyword>
<comment type="subcellular location">
    <subcellularLocation>
        <location evidence="1">Nucleus</location>
    </subcellularLocation>
</comment>
<feature type="region of interest" description="Disordered" evidence="11">
    <location>
        <begin position="1149"/>
        <end position="1182"/>
    </location>
</feature>
<dbReference type="GO" id="GO:0003682">
    <property type="term" value="F:chromatin binding"/>
    <property type="evidence" value="ECO:0007669"/>
    <property type="project" value="TreeGrafter"/>
</dbReference>
<dbReference type="SUPFAM" id="SSF63748">
    <property type="entry name" value="Tudor/PWWP/MBT"/>
    <property type="match status" value="3"/>
</dbReference>
<keyword evidence="4" id="KW-0863">Zinc-finger</keyword>
<feature type="compositionally biased region" description="Polar residues" evidence="11">
    <location>
        <begin position="1160"/>
        <end position="1182"/>
    </location>
</feature>
<name>A0A8I6R7C9_CIMLE</name>
<dbReference type="InterPro" id="IPR013761">
    <property type="entry name" value="SAM/pointed_sf"/>
</dbReference>
<feature type="region of interest" description="Disordered" evidence="11">
    <location>
        <begin position="239"/>
        <end position="369"/>
    </location>
</feature>
<feature type="compositionally biased region" description="Basic and acidic residues" evidence="11">
    <location>
        <begin position="319"/>
        <end position="361"/>
    </location>
</feature>
<evidence type="ECO:0000313" key="12">
    <source>
        <dbReference type="EnsemblMetazoa" id="XP_014240466.1"/>
    </source>
</evidence>
<evidence type="ECO:0000256" key="10">
    <source>
        <dbReference type="PROSITE-ProRule" id="PRU00459"/>
    </source>
</evidence>
<feature type="compositionally biased region" description="Basic and acidic residues" evidence="11">
    <location>
        <begin position="259"/>
        <end position="306"/>
    </location>
</feature>
<dbReference type="GeneID" id="106661518"/>
<dbReference type="GO" id="GO:0005634">
    <property type="term" value="C:nucleus"/>
    <property type="evidence" value="ECO:0007669"/>
    <property type="project" value="UniProtKB-SubCell"/>
</dbReference>
<dbReference type="InterPro" id="IPR036060">
    <property type="entry name" value="Znf_C2H2C_sf"/>
</dbReference>
<keyword evidence="7" id="KW-0805">Transcription regulation</keyword>
<dbReference type="InterPro" id="IPR004092">
    <property type="entry name" value="Mbt"/>
</dbReference>
<dbReference type="GO" id="GO:0045892">
    <property type="term" value="P:negative regulation of DNA-templated transcription"/>
    <property type="evidence" value="ECO:0007669"/>
    <property type="project" value="TreeGrafter"/>
</dbReference>
<dbReference type="PROSITE" id="PS51802">
    <property type="entry name" value="ZF_CCHHC"/>
    <property type="match status" value="1"/>
</dbReference>
<dbReference type="AlphaFoldDB" id="A0A8I6R7C9"/>
<dbReference type="Gene3D" id="1.10.150.50">
    <property type="entry name" value="Transcription Factor, Ets-1"/>
    <property type="match status" value="1"/>
</dbReference>
<dbReference type="RefSeq" id="XP_014240466.1">
    <property type="nucleotide sequence ID" value="XM_014384980.2"/>
</dbReference>
<evidence type="ECO:0000256" key="6">
    <source>
        <dbReference type="ARBA" id="ARBA00022853"/>
    </source>
</evidence>
<dbReference type="Gene3D" id="2.30.30.140">
    <property type="match status" value="3"/>
</dbReference>
<sequence length="1278" mass="144004">MSIEEPQIVTKEESAESTSQEITPPDKKVVPVLFVQQGSAKDDSTTAESTNTATASANPLHSIANGKLIPVTGPNNIAYVGTLFKAVVKGQDCIQQKVLLAPMKSKDGAVARIILPRTTQTTASTTPTTLTSPSLSLILPQSSCKQTNKNYVVSPSSNPKVKQSSISILSRNTVVIDPLTSQPVQSKLLPPNIIRQKSIDSKIITNSVIKPFNILQAKKLLASSLVCPINLLNAKNDKSKLSDKENITSSNSADSTNESESKDDLTMKEETPQDEKSNSDEKISIEDQENVEREIKSEVIEVKEEQSSEEGADSTCTPKTEEDEKCLDNTDKQLDVDQPKEESIKESKSAKDPSEHQKEKLLPPAPKERARKRKGIVLVNELPVKVFASQQENLKLLPGAEEFDPFKTVEWDATGLGALPGCNIKMTINEFGMLEVHDESVVDGNSNSSGDKIEGKRKDRDPDEIYCCVACSCYGLISEFYNENYCSVACKDNLIAQQQAICNKTEQEKKVFTEKKKKKLFKSESSNQKSTDEDVDIKTKTLLQSPKQDDTVKVKNDEVIDLDDDSSSSDTPPVCNKLPSLLKKSLQVTKCEQQKERRVSRTSFKFKSKLESILPPNKAANKSELRGSQIRIVENADKTVKKRSSYFVSQDLDPGEEVKVEIDSSFNLEDKYAFPWGHYLSMTSSKPSWIRLFNNPFPDCVNSFTVNTYLEAIDPEHQSYFCAVKIVEVKGYRLRLHFVGYPDIYDFWVNADSPNIFPCGFCSQHGIQLQPPLGYQKSFNWQVYHKNKGTKPVPYWCFPTFKLNNMTHNLFKVGMKLEAVDKKNTFLVCVASVAGVIESRILIHFDSWSDVYDYWVNISSPYIHPVGWCKENNHELTPPNGYKHTQFSWDMYLKKTGSTAAPAKAFCLRPHLEFKNGTKLEMIDKRAPHLLRVATICDVLPYQVKVHFDGFPDHFGYWVDDDSSDLHPVGWGFKTGHPVEPPPTSSQLLNATCKTPGCVGDGNFKGLGITHNCVEECPYSCENINSENHLSNRLNCLKKNKRFDNDDIIDLDVDESDGDEEEDSLKKRWYFVQMRAEVEKNNMRIPEDVKPSVDNVSSSEQFYRPAESSETLKVKSVEKINALENIRVGELKTKEVKNENKEYFEHETKYSIEPKEESLPSKSQTATPEQEQFSEDGVSSCSGEQMEMETTFEDMEYDSKESYCLRWSVDEVCDYIKHVTLSSQKFQLEEIHGDSFLMLSLQDLIDCMGLDQEQASLVYEKIKILRQKISPSDMAFRP</sequence>
<feature type="repeat" description="MBT" evidence="10">
    <location>
        <begin position="674"/>
        <end position="772"/>
    </location>
</feature>
<keyword evidence="6" id="KW-0156">Chromatin regulator</keyword>
<dbReference type="FunFam" id="2.30.30.140:FF:000007">
    <property type="entry name" value="Lethal(3)malignant brain tumor-like protein 1"/>
    <property type="match status" value="1"/>
</dbReference>
<feature type="compositionally biased region" description="Polar residues" evidence="11">
    <location>
        <begin position="247"/>
        <end position="258"/>
    </location>
</feature>
<evidence type="ECO:0000256" key="11">
    <source>
        <dbReference type="SAM" id="MobiDB-lite"/>
    </source>
</evidence>
<dbReference type="CDD" id="cd20102">
    <property type="entry name" value="MBT_L3MBTL1-like_rpt2"/>
    <property type="match status" value="1"/>
</dbReference>
<evidence type="ECO:0000256" key="5">
    <source>
        <dbReference type="ARBA" id="ARBA00022833"/>
    </source>
</evidence>
<keyword evidence="2" id="KW-0479">Metal-binding</keyword>
<dbReference type="PROSITE" id="PS51079">
    <property type="entry name" value="MBT"/>
    <property type="match status" value="3"/>
</dbReference>
<dbReference type="Proteomes" id="UP000494040">
    <property type="component" value="Unassembled WGS sequence"/>
</dbReference>